<evidence type="ECO:0000313" key="2">
    <source>
        <dbReference type="Proteomes" id="UP000830970"/>
    </source>
</evidence>
<accession>A0AAE8YC59</accession>
<dbReference type="KEGG" id="vg:80831616"/>
<dbReference type="EMBL" id="OK148439">
    <property type="protein sequence ID" value="UEN68388.1"/>
    <property type="molecule type" value="Genomic_DNA"/>
</dbReference>
<name>A0AAE8YC59_9CAUD</name>
<reference evidence="1" key="1">
    <citation type="submission" date="2021-09" db="EMBL/GenBank/DDBJ databases">
        <title>Characterization of novel lytic phages infecting both antibiotic-resistant Uropathogenic and intestinal Escherichia coli.</title>
        <authorList>
            <person name="Vera J."/>
            <person name="Sanchez P."/>
            <person name="Silva C."/>
            <person name="Molina R."/>
        </authorList>
    </citation>
    <scope>NUCLEOTIDE SEQUENCE</scope>
</reference>
<dbReference type="GeneID" id="80831616"/>
<sequence length="43" mass="4815">MRKCSFGFPSTQESQACGSDFEAALYNLIRPKVNCPEYGNKLL</sequence>
<dbReference type="RefSeq" id="YP_010844475.1">
    <property type="nucleotide sequence ID" value="NC_079176.1"/>
</dbReference>
<organism evidence="1 2">
    <name type="scientific">Escherichia phage MLP1</name>
    <dbReference type="NCBI Taxonomy" id="2875839"/>
    <lineage>
        <taxon>Viruses</taxon>
        <taxon>Duplodnaviria</taxon>
        <taxon>Heunggongvirae</taxon>
        <taxon>Uroviricota</taxon>
        <taxon>Caudoviricetes</taxon>
        <taxon>Chaseviridae</taxon>
        <taxon>Cleopatravirinae</taxon>
        <taxon>Carltongylesvirus</taxon>
        <taxon>Carltongylesvirus MLP1</taxon>
    </lineage>
</organism>
<dbReference type="Proteomes" id="UP000830970">
    <property type="component" value="Segment"/>
</dbReference>
<protein>
    <submittedName>
        <fullName evidence="1">Uncharacterized protein</fullName>
    </submittedName>
</protein>
<keyword evidence="2" id="KW-1185">Reference proteome</keyword>
<proteinExistence type="predicted"/>
<evidence type="ECO:0000313" key="1">
    <source>
        <dbReference type="EMBL" id="UEN68388.1"/>
    </source>
</evidence>